<keyword evidence="2" id="KW-1185">Reference proteome</keyword>
<organism evidence="1 2">
    <name type="scientific">Dryococelus australis</name>
    <dbReference type="NCBI Taxonomy" id="614101"/>
    <lineage>
        <taxon>Eukaryota</taxon>
        <taxon>Metazoa</taxon>
        <taxon>Ecdysozoa</taxon>
        <taxon>Arthropoda</taxon>
        <taxon>Hexapoda</taxon>
        <taxon>Insecta</taxon>
        <taxon>Pterygota</taxon>
        <taxon>Neoptera</taxon>
        <taxon>Polyneoptera</taxon>
        <taxon>Phasmatodea</taxon>
        <taxon>Verophasmatodea</taxon>
        <taxon>Anareolatae</taxon>
        <taxon>Phasmatidae</taxon>
        <taxon>Eurycanthinae</taxon>
        <taxon>Dryococelus</taxon>
    </lineage>
</organism>
<accession>A0ABQ9I712</accession>
<dbReference type="PANTHER" id="PTHR10773:SF19">
    <property type="match status" value="1"/>
</dbReference>
<dbReference type="Proteomes" id="UP001159363">
    <property type="component" value="Chromosome 2"/>
</dbReference>
<dbReference type="PANTHER" id="PTHR10773">
    <property type="entry name" value="DNA-DIRECTED RNA POLYMERASES I, II, AND III SUBUNIT RPABC2"/>
    <property type="match status" value="1"/>
</dbReference>
<reference evidence="1 2" key="1">
    <citation type="submission" date="2023-02" db="EMBL/GenBank/DDBJ databases">
        <title>LHISI_Scaffold_Assembly.</title>
        <authorList>
            <person name="Stuart O.P."/>
            <person name="Cleave R."/>
            <person name="Magrath M.J.L."/>
            <person name="Mikheyev A.S."/>
        </authorList>
    </citation>
    <scope>NUCLEOTIDE SEQUENCE [LARGE SCALE GENOMIC DNA]</scope>
    <source>
        <strain evidence="1">Daus_M_001</strain>
        <tissue evidence="1">Leg muscle</tissue>
    </source>
</reference>
<name>A0ABQ9I712_9NEOP</name>
<dbReference type="EMBL" id="JARBHB010000002">
    <property type="protein sequence ID" value="KAJ8892044.1"/>
    <property type="molecule type" value="Genomic_DNA"/>
</dbReference>
<sequence>MCDPSHACAVFDLQVYIPRSLRKVLCFIREGYPFIVLQRESSEIGTCVYMFIRKLDELDTKTVALFADSYGGQNKNTIVAAMLLYVVHHSSSLEEITLNFFGPNHGQSEGDSAHSTIAYAIKQVGDIFIPSQFIPIFRLAKRKKPYTVHAMQPTDFLDFKQFSKDMRLNSVKSALWYHETIKWTKITELRVKKTDRQMIFFETYPSGRSYKCLSLKMQCAEALKEWPKPLVELPKLPSNKYQDLLSLCQGQTPVIQSETHKDFNRQLHHEEQ</sequence>
<evidence type="ECO:0000313" key="2">
    <source>
        <dbReference type="Proteomes" id="UP001159363"/>
    </source>
</evidence>
<gene>
    <name evidence="1" type="ORF">PR048_004611</name>
</gene>
<comment type="caution">
    <text evidence="1">The sequence shown here is derived from an EMBL/GenBank/DDBJ whole genome shotgun (WGS) entry which is preliminary data.</text>
</comment>
<evidence type="ECO:0000313" key="1">
    <source>
        <dbReference type="EMBL" id="KAJ8892044.1"/>
    </source>
</evidence>
<proteinExistence type="predicted"/>
<protein>
    <submittedName>
        <fullName evidence="1">Uncharacterized protein</fullName>
    </submittedName>
</protein>